<reference evidence="1" key="1">
    <citation type="submission" date="2023-03" db="EMBL/GenBank/DDBJ databases">
        <title>MT1 and MT2 Draft Genomes of Novel Species.</title>
        <authorList>
            <person name="Venkateswaran K."/>
        </authorList>
    </citation>
    <scope>NUCLEOTIDE SEQUENCE</scope>
    <source>
        <strain evidence="1">F6_3S_P_2</strain>
    </source>
</reference>
<dbReference type="EMBL" id="JAROCC010000012">
    <property type="protein sequence ID" value="MDN4608627.1"/>
    <property type="molecule type" value="Genomic_DNA"/>
</dbReference>
<comment type="caution">
    <text evidence="1">The sequence shown here is derived from an EMBL/GenBank/DDBJ whole genome shotgun (WGS) entry which is preliminary data.</text>
</comment>
<protein>
    <submittedName>
        <fullName evidence="1">Uncharacterized protein</fullName>
    </submittedName>
</protein>
<dbReference type="RefSeq" id="WP_301244818.1">
    <property type="nucleotide sequence ID" value="NZ_JAROCC010000012.1"/>
</dbReference>
<proteinExistence type="predicted"/>
<accession>A0ABT8JWB1</accession>
<name>A0ABT8JWB1_9BACL</name>
<gene>
    <name evidence="1" type="ORF">P5G49_14290</name>
</gene>
<sequence>MRHIKVFRTDFDTVSSERWIAYTDGYLINPQVVLETDELGICFFFFEKSISVDQDTVNLSDATIFELLLSTDTEHVAQIKLDKLADMTIAELGAFITGTQK</sequence>
<evidence type="ECO:0000313" key="1">
    <source>
        <dbReference type="EMBL" id="MDN4608627.1"/>
    </source>
</evidence>
<dbReference type="Proteomes" id="UP001175097">
    <property type="component" value="Unassembled WGS sequence"/>
</dbReference>
<evidence type="ECO:0000313" key="2">
    <source>
        <dbReference type="Proteomes" id="UP001175097"/>
    </source>
</evidence>
<organism evidence="1 2">
    <name type="scientific">Sporosarcina highlanderae</name>
    <dbReference type="NCBI Taxonomy" id="3035916"/>
    <lineage>
        <taxon>Bacteria</taxon>
        <taxon>Bacillati</taxon>
        <taxon>Bacillota</taxon>
        <taxon>Bacilli</taxon>
        <taxon>Bacillales</taxon>
        <taxon>Caryophanaceae</taxon>
        <taxon>Sporosarcina</taxon>
    </lineage>
</organism>
<keyword evidence="2" id="KW-1185">Reference proteome</keyword>